<feature type="transmembrane region" description="Helical" evidence="8">
    <location>
        <begin position="259"/>
        <end position="279"/>
    </location>
</feature>
<dbReference type="Proteomes" id="UP000245720">
    <property type="component" value="Unassembled WGS sequence"/>
</dbReference>
<gene>
    <name evidence="10" type="ORF">IE37_02882</name>
</gene>
<feature type="transmembrane region" description="Helical" evidence="8">
    <location>
        <begin position="50"/>
        <end position="72"/>
    </location>
</feature>
<keyword evidence="6 8" id="KW-1133">Transmembrane helix</keyword>
<dbReference type="PANTHER" id="PTHR33908">
    <property type="entry name" value="MANNOSYLTRANSFERASE YKCB-RELATED"/>
    <property type="match status" value="1"/>
</dbReference>
<dbReference type="GO" id="GO:0009103">
    <property type="term" value="P:lipopolysaccharide biosynthetic process"/>
    <property type="evidence" value="ECO:0007669"/>
    <property type="project" value="UniProtKB-ARBA"/>
</dbReference>
<sequence>MSNTKTTSTGSKTFTSILAGAAKHPYIAAFMLCLILSMFFLGSVDNMGKYVPGIFFVFFCGLSAVIVSHLCTEKKRSNFLTAILTAAVCAAGAPLFLLFSHTKNKILFLFAFCSIVILALYFAFFTKKLARRFNAMLIIGLGFVVKLCYVLGTSVYVRQHDTGWFGAKDEVIPGHLGYISYLFHNHSLYNGDYRRYLQYCHPPLHHSLCALWISFFNKVLGVKLDLAVESAQMLSLFWSMTIVITAYKIFRYFKLDGTALYVPLIITAFHPCFTFLSSIMNNDPLAWALTLGAMYSTLMWYREPTLKKIIKIAFCIGLGMMTKLSVGLIAPSVTIVFIAVLIKKRKDFLVKLLGQFAAFAAVCVPLGLWFPVRGLIRWGIPLTYVQELPEMTQTIKGTTFKERITDFSLYQFRRVFENWLSYDENGAPQSYNEHNPLIAFMKNSIFSEFIGEDNFSHYPFMLTVCKILFWLAAVIAAAAFIAMVVNLFRKCAADMVQKLFLISFHVILVGNLYMLSKNYTMVCSMNFRYIMPTVIIGSFFLGTTLISADKEGSTRAKAVKYTSYIAVTAFAVMSSLVYLMVVINQ</sequence>
<dbReference type="PANTHER" id="PTHR33908:SF11">
    <property type="entry name" value="MEMBRANE PROTEIN"/>
    <property type="match status" value="1"/>
</dbReference>
<evidence type="ECO:0000256" key="5">
    <source>
        <dbReference type="ARBA" id="ARBA00022692"/>
    </source>
</evidence>
<evidence type="ECO:0000256" key="1">
    <source>
        <dbReference type="ARBA" id="ARBA00004651"/>
    </source>
</evidence>
<dbReference type="Pfam" id="PF13231">
    <property type="entry name" value="PMT_2"/>
    <property type="match status" value="1"/>
</dbReference>
<comment type="subcellular location">
    <subcellularLocation>
        <location evidence="1">Cell membrane</location>
        <topology evidence="1">Multi-pass membrane protein</topology>
    </subcellularLocation>
</comment>
<reference evidence="10 11" key="1">
    <citation type="submission" date="2018-05" db="EMBL/GenBank/DDBJ databases">
        <title>The Hungate 1000. A catalogue of reference genomes from the rumen microbiome.</title>
        <authorList>
            <person name="Kelly W."/>
        </authorList>
    </citation>
    <scope>NUCLEOTIDE SEQUENCE [LARGE SCALE GENOMIC DNA]</scope>
    <source>
        <strain evidence="10 11">SAb67</strain>
    </source>
</reference>
<keyword evidence="4 10" id="KW-0808">Transferase</keyword>
<dbReference type="EMBL" id="QGDI01000013">
    <property type="protein sequence ID" value="PWJ10527.1"/>
    <property type="molecule type" value="Genomic_DNA"/>
</dbReference>
<feature type="transmembrane region" description="Helical" evidence="8">
    <location>
        <begin position="106"/>
        <end position="125"/>
    </location>
</feature>
<feature type="transmembrane region" description="Helical" evidence="8">
    <location>
        <begin position="313"/>
        <end position="342"/>
    </location>
</feature>
<feature type="transmembrane region" description="Helical" evidence="8">
    <location>
        <begin position="527"/>
        <end position="546"/>
    </location>
</feature>
<evidence type="ECO:0000256" key="6">
    <source>
        <dbReference type="ARBA" id="ARBA00022989"/>
    </source>
</evidence>
<keyword evidence="5 8" id="KW-0812">Transmembrane</keyword>
<proteinExistence type="predicted"/>
<evidence type="ECO:0000256" key="3">
    <source>
        <dbReference type="ARBA" id="ARBA00022676"/>
    </source>
</evidence>
<evidence type="ECO:0000313" key="10">
    <source>
        <dbReference type="EMBL" id="PWJ10527.1"/>
    </source>
</evidence>
<accession>A0A315XUC7</accession>
<feature type="transmembrane region" description="Helical" evidence="8">
    <location>
        <begin position="495"/>
        <end position="515"/>
    </location>
</feature>
<evidence type="ECO:0000256" key="7">
    <source>
        <dbReference type="ARBA" id="ARBA00023136"/>
    </source>
</evidence>
<feature type="transmembrane region" description="Helical" evidence="8">
    <location>
        <begin position="79"/>
        <end position="100"/>
    </location>
</feature>
<dbReference type="InterPro" id="IPR050297">
    <property type="entry name" value="LipidA_mod_glycosyltrf_83"/>
</dbReference>
<dbReference type="RefSeq" id="WP_109727589.1">
    <property type="nucleotide sequence ID" value="NZ_QGDI01000013.1"/>
</dbReference>
<dbReference type="InterPro" id="IPR038731">
    <property type="entry name" value="RgtA/B/C-like"/>
</dbReference>
<dbReference type="GO" id="GO:0005886">
    <property type="term" value="C:plasma membrane"/>
    <property type="evidence" value="ECO:0007669"/>
    <property type="project" value="UniProtKB-SubCell"/>
</dbReference>
<organism evidence="10 11">
    <name type="scientific">Ruminococcus flavefaciens</name>
    <dbReference type="NCBI Taxonomy" id="1265"/>
    <lineage>
        <taxon>Bacteria</taxon>
        <taxon>Bacillati</taxon>
        <taxon>Bacillota</taxon>
        <taxon>Clostridia</taxon>
        <taxon>Eubacteriales</taxon>
        <taxon>Oscillospiraceae</taxon>
        <taxon>Ruminococcus</taxon>
    </lineage>
</organism>
<feature type="transmembrane region" description="Helical" evidence="8">
    <location>
        <begin position="348"/>
        <end position="370"/>
    </location>
</feature>
<evidence type="ECO:0000259" key="9">
    <source>
        <dbReference type="Pfam" id="PF13231"/>
    </source>
</evidence>
<dbReference type="AlphaFoldDB" id="A0A315XUC7"/>
<dbReference type="GO" id="GO:0016763">
    <property type="term" value="F:pentosyltransferase activity"/>
    <property type="evidence" value="ECO:0007669"/>
    <property type="project" value="TreeGrafter"/>
</dbReference>
<comment type="caution">
    <text evidence="10">The sequence shown here is derived from an EMBL/GenBank/DDBJ whole genome shotgun (WGS) entry which is preliminary data.</text>
</comment>
<keyword evidence="7 8" id="KW-0472">Membrane</keyword>
<keyword evidence="2" id="KW-1003">Cell membrane</keyword>
<feature type="domain" description="Glycosyltransferase RgtA/B/C/D-like" evidence="9">
    <location>
        <begin position="210"/>
        <end position="360"/>
    </location>
</feature>
<feature type="transmembrane region" description="Helical" evidence="8">
    <location>
        <begin position="230"/>
        <end position="247"/>
    </location>
</feature>
<feature type="transmembrane region" description="Helical" evidence="8">
    <location>
        <begin position="137"/>
        <end position="157"/>
    </location>
</feature>
<feature type="transmembrane region" description="Helical" evidence="8">
    <location>
        <begin position="561"/>
        <end position="583"/>
    </location>
</feature>
<name>A0A315XUC7_RUMFL</name>
<evidence type="ECO:0000313" key="11">
    <source>
        <dbReference type="Proteomes" id="UP000245720"/>
    </source>
</evidence>
<dbReference type="OrthoDB" id="9765464at2"/>
<evidence type="ECO:0000256" key="4">
    <source>
        <dbReference type="ARBA" id="ARBA00022679"/>
    </source>
</evidence>
<keyword evidence="3 10" id="KW-0328">Glycosyltransferase</keyword>
<protein>
    <submittedName>
        <fullName evidence="10">Dolichyl-phosphate-mannose-protein mannosyltransferase</fullName>
    </submittedName>
</protein>
<evidence type="ECO:0000256" key="2">
    <source>
        <dbReference type="ARBA" id="ARBA00022475"/>
    </source>
</evidence>
<feature type="transmembrane region" description="Helical" evidence="8">
    <location>
        <begin position="467"/>
        <end position="489"/>
    </location>
</feature>
<evidence type="ECO:0000256" key="8">
    <source>
        <dbReference type="SAM" id="Phobius"/>
    </source>
</evidence>